<evidence type="ECO:0000313" key="1">
    <source>
        <dbReference type="EMBL" id="EXX90874.1"/>
    </source>
</evidence>
<dbReference type="AlphaFoldDB" id="A0A9W5S2Z2"/>
<name>A0A9W5S2Z2_9BACL</name>
<dbReference type="OrthoDB" id="2676652at2"/>
<protein>
    <submittedName>
        <fullName evidence="1">Uncharacterized protein</fullName>
    </submittedName>
</protein>
<evidence type="ECO:0000313" key="2">
    <source>
        <dbReference type="Proteomes" id="UP000053750"/>
    </source>
</evidence>
<dbReference type="RefSeq" id="WP_036584358.1">
    <property type="nucleotide sequence ID" value="NZ_KK082172.1"/>
</dbReference>
<proteinExistence type="predicted"/>
<accession>A0A9W5S2Z2</accession>
<organism evidence="1 2">
    <name type="scientific">Paenibacillus darwinianus</name>
    <dbReference type="NCBI Taxonomy" id="1380763"/>
    <lineage>
        <taxon>Bacteria</taxon>
        <taxon>Bacillati</taxon>
        <taxon>Bacillota</taxon>
        <taxon>Bacilli</taxon>
        <taxon>Bacillales</taxon>
        <taxon>Paenibacillaceae</taxon>
        <taxon>Paenibacillus</taxon>
    </lineage>
</organism>
<dbReference type="SUPFAM" id="SSF52540">
    <property type="entry name" value="P-loop containing nucleoside triphosphate hydrolases"/>
    <property type="match status" value="1"/>
</dbReference>
<dbReference type="Proteomes" id="UP000053750">
    <property type="component" value="Unassembled WGS sequence"/>
</dbReference>
<keyword evidence="2" id="KW-1185">Reference proteome</keyword>
<dbReference type="InterPro" id="IPR027417">
    <property type="entry name" value="P-loop_NTPase"/>
</dbReference>
<reference evidence="1 2" key="1">
    <citation type="submission" date="2014-02" db="EMBL/GenBank/DDBJ databases">
        <title>Genome sequence of Paenibacillus darwinianus reveals adaptive mechanisms for survival in Antarctic soils.</title>
        <authorList>
            <person name="Dsouza M."/>
            <person name="Taylor M.W."/>
            <person name="Turner S.J."/>
            <person name="Aislabie J."/>
        </authorList>
    </citation>
    <scope>NUCLEOTIDE SEQUENCE [LARGE SCALE GENOMIC DNA]</scope>
    <source>
        <strain evidence="1 2">CE1</strain>
    </source>
</reference>
<dbReference type="Gene3D" id="3.40.50.300">
    <property type="entry name" value="P-loop containing nucleotide triphosphate hydrolases"/>
    <property type="match status" value="1"/>
</dbReference>
<comment type="caution">
    <text evidence="1">The sequence shown here is derived from an EMBL/GenBank/DDBJ whole genome shotgun (WGS) entry which is preliminary data.</text>
</comment>
<sequence>MSSISPLIAFTGTTPNIGTTLAAFASAVRIAETSGQPVAYLCLNLKSSKLHRYLRVEKPAVTLDRLRPELQARSLSPEKLKLAAFRSQAFPRVHILFGNMLRDQAEFFGPEEMEHLLDTARQAFGMTVADLSAYWDNAATVTALRRADSRIAVTTPALSHFQEDGRHWLGQSSPLFGVPAEAYDLVIVQPPWRNGGFSMKDVQKETGLSPLGDLRLTEPLFAHLDSGRLDEWLTRDEAGKQAMASAAERLMSRHGVRFGRPAAVQPWYRKLLAHRNGVGL</sequence>
<gene>
    <name evidence="1" type="ORF">BG53_12700</name>
</gene>
<dbReference type="EMBL" id="JFHU01000049">
    <property type="protein sequence ID" value="EXX90874.1"/>
    <property type="molecule type" value="Genomic_DNA"/>
</dbReference>